<dbReference type="Proteomes" id="UP000005540">
    <property type="component" value="Unassembled WGS sequence"/>
</dbReference>
<reference evidence="2 3" key="1">
    <citation type="submission" date="2009-04" db="EMBL/GenBank/DDBJ databases">
        <authorList>
            <person name="Reysenbach A.-L."/>
            <person name="Heidelberg J.F."/>
            <person name="Nelson W.C."/>
        </authorList>
    </citation>
    <scope>NUCLEOTIDE SEQUENCE [LARGE SCALE GENOMIC DNA]</scope>
    <source>
        <strain evidence="2 3">SS-5</strain>
    </source>
</reference>
<evidence type="ECO:0000313" key="3">
    <source>
        <dbReference type="Proteomes" id="UP000005540"/>
    </source>
</evidence>
<dbReference type="EMBL" id="ABZS01000041">
    <property type="protein sequence ID" value="EEP60910.1"/>
    <property type="molecule type" value="Genomic_DNA"/>
</dbReference>
<keyword evidence="1" id="KW-1133">Transmembrane helix</keyword>
<proteinExistence type="predicted"/>
<dbReference type="RefSeq" id="WP_007546230.1">
    <property type="nucleotide sequence ID" value="NZ_ABZS01000041.1"/>
</dbReference>
<gene>
    <name evidence="2" type="ORF">SULYE_0575</name>
</gene>
<keyword evidence="3" id="KW-1185">Reference proteome</keyword>
<keyword evidence="1" id="KW-0812">Transmembrane</keyword>
<evidence type="ECO:0000313" key="2">
    <source>
        <dbReference type="EMBL" id="EEP60910.1"/>
    </source>
</evidence>
<protein>
    <submittedName>
        <fullName evidence="2">Uncharacterized protein</fullName>
    </submittedName>
</protein>
<comment type="caution">
    <text evidence="2">The sequence shown here is derived from an EMBL/GenBank/DDBJ whole genome shotgun (WGS) entry which is preliminary data.</text>
</comment>
<feature type="transmembrane region" description="Helical" evidence="1">
    <location>
        <begin position="66"/>
        <end position="87"/>
    </location>
</feature>
<evidence type="ECO:0000256" key="1">
    <source>
        <dbReference type="SAM" id="Phobius"/>
    </source>
</evidence>
<dbReference type="InterPro" id="IPR013783">
    <property type="entry name" value="Ig-like_fold"/>
</dbReference>
<name>C4FJ33_9AQUI</name>
<dbReference type="Gene3D" id="2.60.40.10">
    <property type="entry name" value="Immunoglobulins"/>
    <property type="match status" value="1"/>
</dbReference>
<dbReference type="AlphaFoldDB" id="C4FJ33"/>
<sequence length="368" mass="43422">MTRKNKPTKILEYYHNRFNHSIHERKIPFFTFPIFQKTLKEEVFYRLQFGKKARNFQPKVYEKSNFYLNFLQSTLKIFLFILLLTTFSCGVKGNPKPPPSITPKPVEDLTIKQYDGKFLIYFNYSPLYTDDRPMKEDFKFIIYKNSKKFDTNLFKEDTTYWFFDSVESKETCYQIQVKTKHKESTLSKPVCIVGKAINIEKPKPLSISIVEDGLKLTIPENGTFNIYKVKDESDFYPIPYKKVVKEKEFIDTNVELDKRYCYYYTALIDDVESEKSDTVCKTFKDIFPPLPPENGKLIVDKNEAIIIFEPSKSKDVVGYIFYKNSKIINNTPIKTYYFIDNDYKPGDVYYVEAVDKAGNKSQKLEIKE</sequence>
<accession>C4FJ33</accession>
<organism evidence="2 3">
    <name type="scientific">Sulfurihydrogenibium yellowstonense SS-5</name>
    <dbReference type="NCBI Taxonomy" id="432331"/>
    <lineage>
        <taxon>Bacteria</taxon>
        <taxon>Pseudomonadati</taxon>
        <taxon>Aquificota</taxon>
        <taxon>Aquificia</taxon>
        <taxon>Aquificales</taxon>
        <taxon>Hydrogenothermaceae</taxon>
        <taxon>Sulfurihydrogenibium</taxon>
    </lineage>
</organism>
<keyword evidence="1" id="KW-0472">Membrane</keyword>